<comment type="similarity">
    <text evidence="1">Belongs to the anaerobic coproporphyrinogen-III oxidase family. HemW subfamily.</text>
</comment>
<comment type="function">
    <text evidence="3">Probably acts as a heme chaperone, transferring heme to an unknown acceptor. Binds one molecule of heme per monomer, possibly covalently. Binds 1 [4Fe-4S] cluster. The cluster is coordinated with 3 cysteines and an exchangeable S-adenosyl-L-methionine.</text>
</comment>
<organism evidence="5 6">
    <name type="scientific">Candidatus Enterococcus lemimoniae</name>
    <dbReference type="NCBI Taxonomy" id="1834167"/>
    <lineage>
        <taxon>Bacteria</taxon>
        <taxon>Bacillati</taxon>
        <taxon>Bacillota</taxon>
        <taxon>Bacilli</taxon>
        <taxon>Lactobacillales</taxon>
        <taxon>Enterococcaceae</taxon>
        <taxon>Enterococcus</taxon>
    </lineage>
</organism>
<protein>
    <recommendedName>
        <fullName evidence="2 3">Heme chaperone HemW</fullName>
    </recommendedName>
</protein>
<dbReference type="SFLD" id="SFLDF00288">
    <property type="entry name" value="HemN-like__clustered_with_nucl"/>
    <property type="match status" value="1"/>
</dbReference>
<evidence type="ECO:0000313" key="6">
    <source>
        <dbReference type="Proteomes" id="UP000195080"/>
    </source>
</evidence>
<evidence type="ECO:0000256" key="2">
    <source>
        <dbReference type="ARBA" id="ARBA00017228"/>
    </source>
</evidence>
<keyword evidence="3" id="KW-0963">Cytoplasm</keyword>
<dbReference type="SMART" id="SM00729">
    <property type="entry name" value="Elp3"/>
    <property type="match status" value="1"/>
</dbReference>
<keyword evidence="3" id="KW-0479">Metal-binding</keyword>
<dbReference type="SFLD" id="SFLDS00029">
    <property type="entry name" value="Radical_SAM"/>
    <property type="match status" value="1"/>
</dbReference>
<reference evidence="6" key="1">
    <citation type="submission" date="2017-05" db="EMBL/GenBank/DDBJ databases">
        <title>The Genome Sequence of EEnterococcus faecalis 9F2_4866.</title>
        <authorList>
            <consortium name="The Broad Institute Genomics Platform"/>
            <consortium name="The Broad Institute Genomic Center for Infectious Diseases"/>
            <person name="Earl A."/>
            <person name="Manson A."/>
            <person name="Schwartman J."/>
            <person name="Gilmore M."/>
            <person name="Abouelleil A."/>
            <person name="Cao P."/>
            <person name="Chapman S."/>
            <person name="Cusick C."/>
            <person name="Shea T."/>
            <person name="Young S."/>
            <person name="Neafsey D."/>
            <person name="Nusbaum C."/>
            <person name="Birren B."/>
        </authorList>
    </citation>
    <scope>NUCLEOTIDE SEQUENCE [LARGE SCALE GENOMIC DNA]</scope>
    <source>
        <strain evidence="6">12C11_DIV0727</strain>
    </source>
</reference>
<keyword evidence="3" id="KW-0349">Heme</keyword>
<sequence>MKNDNTKISAYIHIPFCEHICFYCDFNKVFLEGQPVDEYIQSLLKEIRLTKEQYPSKTTETIYIGGGTPTSLSAKQLDVLLKGVRELLPIDAKNEFTIEANPGDLTQEKLQVMKEYGVNRLSMGVQTFDNQLLKKIGRKHTAEDVYETMKFLEREDFLNVSIDLIYALPGQTLEGFRDTLKRAIELDLPHYSLYSLILENKTMFMNWVRQGRLQLPDQDVEAQMFEETITAMEKAGRHQYEVSNFALKGQESQHNLVYWNNDHYYGFGAGASGYLGHTRYKNHGPIQHYLKPLRKNQLPTLETEVLTLNNQMEEELFLGLRKKMGVSKTRFQEKFGLTLNQVYQETILDLIQKGLLLEDKEYIQLTEQGLFVGNDVFEAFLIDKEK</sequence>
<dbReference type="Gene3D" id="3.80.30.20">
    <property type="entry name" value="tm_1862 like domain"/>
    <property type="match status" value="1"/>
</dbReference>
<dbReference type="Pfam" id="PF04055">
    <property type="entry name" value="Radical_SAM"/>
    <property type="match status" value="1"/>
</dbReference>
<dbReference type="PROSITE" id="PS51918">
    <property type="entry name" value="RADICAL_SAM"/>
    <property type="match status" value="1"/>
</dbReference>
<dbReference type="Pfam" id="PF06969">
    <property type="entry name" value="HemN_C"/>
    <property type="match status" value="1"/>
</dbReference>
<comment type="subcellular location">
    <subcellularLocation>
        <location evidence="3">Cytoplasm</location>
    </subcellularLocation>
</comment>
<dbReference type="SFLD" id="SFLDG01082">
    <property type="entry name" value="B12-binding_domain_containing"/>
    <property type="match status" value="1"/>
</dbReference>
<dbReference type="NCBIfam" id="TIGR00539">
    <property type="entry name" value="hemN_rel"/>
    <property type="match status" value="1"/>
</dbReference>
<dbReference type="PANTHER" id="PTHR13932:SF5">
    <property type="entry name" value="RADICAL S-ADENOSYL METHIONINE DOMAIN-CONTAINING PROTEIN 1, MITOCHONDRIAL"/>
    <property type="match status" value="1"/>
</dbReference>
<dbReference type="SFLD" id="SFLDF00562">
    <property type="entry name" value="HemN-like__clustered_with_heat"/>
    <property type="match status" value="1"/>
</dbReference>
<dbReference type="CDD" id="cd01335">
    <property type="entry name" value="Radical_SAM"/>
    <property type="match status" value="1"/>
</dbReference>
<keyword evidence="6" id="KW-1185">Reference proteome</keyword>
<gene>
    <name evidence="5" type="ORF">A5866_000244</name>
</gene>
<dbReference type="InterPro" id="IPR058240">
    <property type="entry name" value="rSAM_sf"/>
</dbReference>
<keyword evidence="3" id="KW-0949">S-adenosyl-L-methionine</keyword>
<keyword evidence="3" id="KW-0408">Iron</keyword>
<feature type="domain" description="Radical SAM core" evidence="4">
    <location>
        <begin position="2"/>
        <end position="238"/>
    </location>
</feature>
<dbReference type="InterPro" id="IPR023404">
    <property type="entry name" value="rSAM_horseshoe"/>
</dbReference>
<dbReference type="SFLD" id="SFLDG01065">
    <property type="entry name" value="anaerobic_coproporphyrinogen-I"/>
    <property type="match status" value="1"/>
</dbReference>
<name>A0ABZ2T1C7_9ENTE</name>
<dbReference type="SUPFAM" id="SSF102114">
    <property type="entry name" value="Radical SAM enzymes"/>
    <property type="match status" value="1"/>
</dbReference>
<evidence type="ECO:0000256" key="1">
    <source>
        <dbReference type="ARBA" id="ARBA00006100"/>
    </source>
</evidence>
<dbReference type="RefSeq" id="WP_086444606.1">
    <property type="nucleotide sequence ID" value="NZ_CP147248.1"/>
</dbReference>
<keyword evidence="3" id="KW-0411">Iron-sulfur</keyword>
<evidence type="ECO:0000313" key="5">
    <source>
        <dbReference type="EMBL" id="WYJ85186.1"/>
    </source>
</evidence>
<dbReference type="InterPro" id="IPR006638">
    <property type="entry name" value="Elp3/MiaA/NifB-like_rSAM"/>
</dbReference>
<proteinExistence type="inferred from homology"/>
<keyword evidence="3" id="KW-0143">Chaperone</keyword>
<dbReference type="PANTHER" id="PTHR13932">
    <property type="entry name" value="COPROPORPHYRINIGEN III OXIDASE"/>
    <property type="match status" value="1"/>
</dbReference>
<dbReference type="EMBL" id="CP147248">
    <property type="protein sequence ID" value="WYJ85186.1"/>
    <property type="molecule type" value="Genomic_DNA"/>
</dbReference>
<dbReference type="Proteomes" id="UP000195080">
    <property type="component" value="Chromosome"/>
</dbReference>
<dbReference type="InterPro" id="IPR007197">
    <property type="entry name" value="rSAM"/>
</dbReference>
<dbReference type="InterPro" id="IPR034505">
    <property type="entry name" value="Coproporphyrinogen-III_oxidase"/>
</dbReference>
<evidence type="ECO:0000256" key="3">
    <source>
        <dbReference type="RuleBase" id="RU364116"/>
    </source>
</evidence>
<keyword evidence="3" id="KW-0004">4Fe-4S</keyword>
<dbReference type="InterPro" id="IPR010723">
    <property type="entry name" value="HemN_C"/>
</dbReference>
<accession>A0ABZ2T1C7</accession>
<dbReference type="InterPro" id="IPR004559">
    <property type="entry name" value="HemW-like"/>
</dbReference>
<evidence type="ECO:0000259" key="4">
    <source>
        <dbReference type="PROSITE" id="PS51918"/>
    </source>
</evidence>